<dbReference type="EMBL" id="CP051774">
    <property type="protein sequence ID" value="QJE95781.1"/>
    <property type="molecule type" value="Genomic_DNA"/>
</dbReference>
<dbReference type="PANTHER" id="PTHR12788:SF10">
    <property type="entry name" value="PROTEIN-TYROSINE SULFOTRANSFERASE"/>
    <property type="match status" value="1"/>
</dbReference>
<dbReference type="Gene3D" id="1.25.40.10">
    <property type="entry name" value="Tetratricopeptide repeat domain"/>
    <property type="match status" value="2"/>
</dbReference>
<organism evidence="2 3">
    <name type="scientific">Luteolibacter luteus</name>
    <dbReference type="NCBI Taxonomy" id="2728835"/>
    <lineage>
        <taxon>Bacteria</taxon>
        <taxon>Pseudomonadati</taxon>
        <taxon>Verrucomicrobiota</taxon>
        <taxon>Verrucomicrobiia</taxon>
        <taxon>Verrucomicrobiales</taxon>
        <taxon>Verrucomicrobiaceae</taxon>
        <taxon>Luteolibacter</taxon>
    </lineage>
</organism>
<evidence type="ECO:0008006" key="4">
    <source>
        <dbReference type="Google" id="ProtNLM"/>
    </source>
</evidence>
<dbReference type="SUPFAM" id="SSF52540">
    <property type="entry name" value="P-loop containing nucleoside triphosphate hydrolases"/>
    <property type="match status" value="1"/>
</dbReference>
<dbReference type="InterPro" id="IPR027417">
    <property type="entry name" value="P-loop_NTPase"/>
</dbReference>
<gene>
    <name evidence="2" type="ORF">HHL09_08275</name>
</gene>
<dbReference type="InterPro" id="IPR011990">
    <property type="entry name" value="TPR-like_helical_dom_sf"/>
</dbReference>
<sequence>MNSPSSLPDFSRLSDRDLERESAEFQVQGDHEAARAILDEASRRHPAHPGILLALLKSLLKLRKAREATELTLRIQKLAASHPVLLDQLGEELQTLYEFDLALETFALLQNFPHPQVRAVGKARETALHLRAGDPDKARQALEQALQLAPDIPEVLSSTALWCRKENPERAKAILEKLSAPAAGIPPSFTIGSAHLLAGVCDDLGLTDEAMIALHRGKALEERDPLVQRFRTQRDAWRQWHGGAFDFTAEQAAAWTEGAGKDRRHALLLGHPRSGTTLLEQMLDAHSGIRSVEESDLYATTVEATLIRSHALEAGERSFGDWLHALDPCTLRSLRQSYFSRLWNEAGDPSEENTVIDKNPALTICLSRLPLTLPHTRIIVVLRDPRDVCLSAYFQATRRTPWSVNWLSLGETVDQYVFTMNLWLGVREKLAQPWVETRYEDIVEDPAREGSRITRFLGLEWEPTQEDPADHARGKLVRSPTHADVIQPLHSRAVGRWHRYEKHLAPYQEKLAPLIAAFGYS</sequence>
<evidence type="ECO:0000313" key="2">
    <source>
        <dbReference type="EMBL" id="QJE95781.1"/>
    </source>
</evidence>
<evidence type="ECO:0000256" key="1">
    <source>
        <dbReference type="ARBA" id="ARBA00022679"/>
    </source>
</evidence>
<dbReference type="Pfam" id="PF13469">
    <property type="entry name" value="Sulfotransfer_3"/>
    <property type="match status" value="1"/>
</dbReference>
<dbReference type="SUPFAM" id="SSF48452">
    <property type="entry name" value="TPR-like"/>
    <property type="match status" value="1"/>
</dbReference>
<dbReference type="KEGG" id="luo:HHL09_08275"/>
<reference evidence="2 3" key="1">
    <citation type="submission" date="2020-04" db="EMBL/GenBank/DDBJ databases">
        <title>Luteolibacter sp. G-1-1-1 isolated from soil.</title>
        <authorList>
            <person name="Dahal R.H."/>
        </authorList>
    </citation>
    <scope>NUCLEOTIDE SEQUENCE [LARGE SCALE GENOMIC DNA]</scope>
    <source>
        <strain evidence="2 3">G-1-1-1</strain>
    </source>
</reference>
<dbReference type="RefSeq" id="WP_169454094.1">
    <property type="nucleotide sequence ID" value="NZ_CP051774.1"/>
</dbReference>
<dbReference type="AlphaFoldDB" id="A0A858RGS2"/>
<dbReference type="GO" id="GO:0008476">
    <property type="term" value="F:protein-tyrosine sulfotransferase activity"/>
    <property type="evidence" value="ECO:0007669"/>
    <property type="project" value="InterPro"/>
</dbReference>
<dbReference type="InterPro" id="IPR026634">
    <property type="entry name" value="TPST-like"/>
</dbReference>
<accession>A0A858RGS2</accession>
<evidence type="ECO:0000313" key="3">
    <source>
        <dbReference type="Proteomes" id="UP000501812"/>
    </source>
</evidence>
<protein>
    <recommendedName>
        <fullName evidence="4">Sulfotransferase family protein</fullName>
    </recommendedName>
</protein>
<proteinExistence type="predicted"/>
<dbReference type="Gene3D" id="3.40.50.300">
    <property type="entry name" value="P-loop containing nucleotide triphosphate hydrolases"/>
    <property type="match status" value="1"/>
</dbReference>
<keyword evidence="1" id="KW-0808">Transferase</keyword>
<dbReference type="PANTHER" id="PTHR12788">
    <property type="entry name" value="PROTEIN-TYROSINE SULFOTRANSFERASE 2"/>
    <property type="match status" value="1"/>
</dbReference>
<keyword evidence="3" id="KW-1185">Reference proteome</keyword>
<name>A0A858RGS2_9BACT</name>
<dbReference type="Proteomes" id="UP000501812">
    <property type="component" value="Chromosome"/>
</dbReference>